<organism evidence="3 4">
    <name type="scientific">Minwuia thermotolerans</name>
    <dbReference type="NCBI Taxonomy" id="2056226"/>
    <lineage>
        <taxon>Bacteria</taxon>
        <taxon>Pseudomonadati</taxon>
        <taxon>Pseudomonadota</taxon>
        <taxon>Alphaproteobacteria</taxon>
        <taxon>Minwuiales</taxon>
        <taxon>Minwuiaceae</taxon>
        <taxon>Minwuia</taxon>
    </lineage>
</organism>
<evidence type="ECO:0000313" key="4">
    <source>
        <dbReference type="Proteomes" id="UP000229498"/>
    </source>
</evidence>
<dbReference type="GO" id="GO:0006629">
    <property type="term" value="P:lipid metabolic process"/>
    <property type="evidence" value="ECO:0007669"/>
    <property type="project" value="InterPro"/>
</dbReference>
<comment type="caution">
    <text evidence="3">The sequence shown here is derived from an EMBL/GenBank/DDBJ whole genome shotgun (WGS) entry which is preliminary data.</text>
</comment>
<dbReference type="Pfam" id="PF00487">
    <property type="entry name" value="FA_desaturase"/>
    <property type="match status" value="1"/>
</dbReference>
<keyword evidence="1" id="KW-0472">Membrane</keyword>
<name>A0A2M9G3W2_9PROT</name>
<proteinExistence type="predicted"/>
<evidence type="ECO:0000259" key="2">
    <source>
        <dbReference type="Pfam" id="PF00487"/>
    </source>
</evidence>
<feature type="transmembrane region" description="Helical" evidence="1">
    <location>
        <begin position="12"/>
        <end position="33"/>
    </location>
</feature>
<dbReference type="InterPro" id="IPR005804">
    <property type="entry name" value="FA_desaturase_dom"/>
</dbReference>
<keyword evidence="4" id="KW-1185">Reference proteome</keyword>
<dbReference type="OrthoDB" id="784276at2"/>
<dbReference type="Proteomes" id="UP000229498">
    <property type="component" value="Unassembled WGS sequence"/>
</dbReference>
<accession>A0A2M9G3W2</accession>
<dbReference type="EMBL" id="PHIG01000028">
    <property type="protein sequence ID" value="PJK30401.1"/>
    <property type="molecule type" value="Genomic_DNA"/>
</dbReference>
<gene>
    <name evidence="3" type="ORF">CVT23_07020</name>
</gene>
<feature type="domain" description="Fatty acid desaturase" evidence="2">
    <location>
        <begin position="35"/>
        <end position="266"/>
    </location>
</feature>
<reference evidence="3 4" key="1">
    <citation type="submission" date="2017-11" db="EMBL/GenBank/DDBJ databases">
        <title>Draft genome sequence of Rhizobiales bacterium SY3-13.</title>
        <authorList>
            <person name="Sun C."/>
        </authorList>
    </citation>
    <scope>NUCLEOTIDE SEQUENCE [LARGE SCALE GENOMIC DNA]</scope>
    <source>
        <strain evidence="3 4">SY3-13</strain>
    </source>
</reference>
<keyword evidence="1" id="KW-0812">Transmembrane</keyword>
<dbReference type="RefSeq" id="WP_109795112.1">
    <property type="nucleotide sequence ID" value="NZ_PHIG01000028.1"/>
</dbReference>
<protein>
    <submittedName>
        <fullName evidence="3">Fatty acid desaturase</fullName>
    </submittedName>
</protein>
<evidence type="ECO:0000313" key="3">
    <source>
        <dbReference type="EMBL" id="PJK30401.1"/>
    </source>
</evidence>
<keyword evidence="1" id="KW-1133">Transmembrane helix</keyword>
<dbReference type="AlphaFoldDB" id="A0A2M9G3W2"/>
<sequence length="301" mass="34410">MTTSRWTTLRPEWPTVGLIILCTSAWAAGVWAIGHWETWWLLPLLALPVALHSSLQHEAIHGHPTRSRGINEALVFPAVGLFLPYRRFRALHLRHHRAPDLTEPLGDPESPYVTPDRWAALPRWRRVLLTVNNTLAGRLVLGPPLSLVRLVADDLAAWRTGRGDIARDWMLHLPALAPVLIWLWFSGVPLWLYALLAAWPGMAVLSVRTFAEHRRVADRAGRTAVVERGGWLGLIFLNNHLHAAHHRFPFAPWYRLPALCRRMQDQGMITGDRFRSYGEIFRRYAFRVREPVADPLARLGR</sequence>
<evidence type="ECO:0000256" key="1">
    <source>
        <dbReference type="SAM" id="Phobius"/>
    </source>
</evidence>